<dbReference type="PRINTS" id="PR01250">
    <property type="entry name" value="RIBOSOMALL34"/>
</dbReference>
<dbReference type="Gene3D" id="6.20.370.70">
    <property type="match status" value="1"/>
</dbReference>
<evidence type="ECO:0000313" key="6">
    <source>
        <dbReference type="EMBL" id="AAX48867.1"/>
    </source>
</evidence>
<dbReference type="GO" id="GO:0003735">
    <property type="term" value="F:structural constituent of ribosome"/>
    <property type="evidence" value="ECO:0007669"/>
    <property type="project" value="InterPro"/>
</dbReference>
<dbReference type="GO" id="GO:0006412">
    <property type="term" value="P:translation"/>
    <property type="evidence" value="ECO:0007669"/>
    <property type="project" value="InterPro"/>
</dbReference>
<sequence length="112" mass="12784">MVNRLTYRRKLSYNTKSNRTRVSKTPGGRLVYLYIKKRGSVPRCGDCKTKLSGLPAVRPIKLKNLSKPKKTVSRAYGGARCHQCLRQRIIRAFLIEEQKIVVRALKAAQQAK</sequence>
<accession>Q4KTF1</accession>
<evidence type="ECO:0000256" key="5">
    <source>
        <dbReference type="ARBA" id="ARBA00035333"/>
    </source>
</evidence>
<evidence type="ECO:0000256" key="2">
    <source>
        <dbReference type="ARBA" id="ARBA00022980"/>
    </source>
</evidence>
<dbReference type="Gene3D" id="6.20.340.10">
    <property type="match status" value="1"/>
</dbReference>
<protein>
    <recommendedName>
        <fullName evidence="4">Large ribosomal subunit protein eL34</fullName>
    </recommendedName>
    <alternativeName>
        <fullName evidence="5">60S ribosomal protein L34</fullName>
    </alternativeName>
</protein>
<dbReference type="PROSITE" id="PS01145">
    <property type="entry name" value="RIBOSOMAL_L34E"/>
    <property type="match status" value="1"/>
</dbReference>
<keyword evidence="2" id="KW-0689">Ribosomal protein</keyword>
<dbReference type="HAMAP" id="MF_00349">
    <property type="entry name" value="Ribosomal_eL34"/>
    <property type="match status" value="1"/>
</dbReference>
<dbReference type="GO" id="GO:0005840">
    <property type="term" value="C:ribosome"/>
    <property type="evidence" value="ECO:0007669"/>
    <property type="project" value="UniProtKB-KW"/>
</dbReference>
<dbReference type="AlphaFoldDB" id="Q4KTF1"/>
<proteinExistence type="evidence at transcript level"/>
<reference evidence="6" key="1">
    <citation type="journal article" date="2006" name="Gene">
        <title>The complete set of ribosomal proteins from the marine sponge Suberites domuncula.</title>
        <authorList>
            <person name="Perina D."/>
            <person name="Cetkovic H."/>
            <person name="Harcet M."/>
            <person name="Premzl M."/>
            <person name="Lukic-Bilela L."/>
            <person name="Mueller W.E.G."/>
            <person name="Gamulin V."/>
        </authorList>
    </citation>
    <scope>NUCLEOTIDE SEQUENCE</scope>
</reference>
<dbReference type="InterPro" id="IPR047868">
    <property type="entry name" value="Ribosomal_L34e_arc-type"/>
</dbReference>
<dbReference type="EMBL" id="AY857448">
    <property type="protein sequence ID" value="AAX48867.1"/>
    <property type="molecule type" value="mRNA"/>
</dbReference>
<dbReference type="PANTHER" id="PTHR46595">
    <property type="entry name" value="60S RIBOSOMAL PROTEIN L34"/>
    <property type="match status" value="1"/>
</dbReference>
<dbReference type="InterPro" id="IPR038562">
    <property type="entry name" value="Ribosomal_eL34_C_sf"/>
</dbReference>
<dbReference type="InterPro" id="IPR018065">
    <property type="entry name" value="Ribosomal_eL34_CS"/>
</dbReference>
<comment type="similarity">
    <text evidence="1">Belongs to the eukaryotic ribosomal protein eL34 family.</text>
</comment>
<evidence type="ECO:0000256" key="4">
    <source>
        <dbReference type="ARBA" id="ARBA00035227"/>
    </source>
</evidence>
<evidence type="ECO:0000256" key="3">
    <source>
        <dbReference type="ARBA" id="ARBA00023274"/>
    </source>
</evidence>
<evidence type="ECO:0000256" key="1">
    <source>
        <dbReference type="ARBA" id="ARBA00009875"/>
    </source>
</evidence>
<dbReference type="GO" id="GO:1990904">
    <property type="term" value="C:ribonucleoprotein complex"/>
    <property type="evidence" value="ECO:0007669"/>
    <property type="project" value="UniProtKB-KW"/>
</dbReference>
<keyword evidence="3" id="KW-0687">Ribonucleoprotein</keyword>
<dbReference type="Pfam" id="PF01199">
    <property type="entry name" value="Ribosomal_L34e"/>
    <property type="match status" value="1"/>
</dbReference>
<dbReference type="InterPro" id="IPR008195">
    <property type="entry name" value="Ribosomal_eL34"/>
</dbReference>
<organism evidence="6">
    <name type="scientific">Suberites domuncula</name>
    <name type="common">Sponge</name>
    <dbReference type="NCBI Taxonomy" id="55567"/>
    <lineage>
        <taxon>Eukaryota</taxon>
        <taxon>Metazoa</taxon>
        <taxon>Porifera</taxon>
        <taxon>Demospongiae</taxon>
        <taxon>Heteroscleromorpha</taxon>
        <taxon>Suberitida</taxon>
        <taxon>Suberitidae</taxon>
        <taxon>Suberites</taxon>
    </lineage>
</organism>
<name>Q4KTF1_SUBDO</name>